<keyword evidence="4" id="KW-1185">Reference proteome</keyword>
<dbReference type="EMBL" id="JBHUOF010000021">
    <property type="protein sequence ID" value="MFD2801022.1"/>
    <property type="molecule type" value="Genomic_DNA"/>
</dbReference>
<sequence>MVDLHHAPVVTMPLRVRYHECDQQGIVFNAHYLAYADMAAFEFYEVVFGSKHYTTDHGVDLVVAETTLQYRAPARFDDDLGVGLSIEHVGTTSLVLGIRIHRDRELLLQGANRYVWVSLDTLRPTAPPDHIREAVLKAQQSALGG</sequence>
<protein>
    <submittedName>
        <fullName evidence="3">Acyl-CoA thioesterase</fullName>
        <ecNumber evidence="3">3.1.2.-</ecNumber>
    </submittedName>
</protein>
<dbReference type="NCBIfam" id="TIGR00051">
    <property type="entry name" value="YbgC/FadM family acyl-CoA thioesterase"/>
    <property type="match status" value="1"/>
</dbReference>
<dbReference type="EC" id="3.1.2.-" evidence="3"/>
<dbReference type="GO" id="GO:0016787">
    <property type="term" value="F:hydrolase activity"/>
    <property type="evidence" value="ECO:0007669"/>
    <property type="project" value="UniProtKB-KW"/>
</dbReference>
<proteinExistence type="inferred from homology"/>
<dbReference type="Gene3D" id="3.10.129.10">
    <property type="entry name" value="Hotdog Thioesterase"/>
    <property type="match status" value="1"/>
</dbReference>
<dbReference type="PIRSF" id="PIRSF003230">
    <property type="entry name" value="YbgC"/>
    <property type="match status" value="1"/>
</dbReference>
<accession>A0ABW5WD50</accession>
<dbReference type="InterPro" id="IPR050563">
    <property type="entry name" value="4-hydroxybenzoyl-CoA_TE"/>
</dbReference>
<dbReference type="PANTHER" id="PTHR31793">
    <property type="entry name" value="4-HYDROXYBENZOYL-COA THIOESTERASE FAMILY MEMBER"/>
    <property type="match status" value="1"/>
</dbReference>
<organism evidence="3 4">
    <name type="scientific">Prauserella oleivorans</name>
    <dbReference type="NCBI Taxonomy" id="1478153"/>
    <lineage>
        <taxon>Bacteria</taxon>
        <taxon>Bacillati</taxon>
        <taxon>Actinomycetota</taxon>
        <taxon>Actinomycetes</taxon>
        <taxon>Pseudonocardiales</taxon>
        <taxon>Pseudonocardiaceae</taxon>
        <taxon>Prauserella</taxon>
    </lineage>
</organism>
<evidence type="ECO:0000313" key="3">
    <source>
        <dbReference type="EMBL" id="MFD2801022.1"/>
    </source>
</evidence>
<evidence type="ECO:0000256" key="2">
    <source>
        <dbReference type="ARBA" id="ARBA00022801"/>
    </source>
</evidence>
<evidence type="ECO:0000313" key="4">
    <source>
        <dbReference type="Proteomes" id="UP001597478"/>
    </source>
</evidence>
<dbReference type="PANTHER" id="PTHR31793:SF27">
    <property type="entry name" value="NOVEL THIOESTERASE SUPERFAMILY DOMAIN AND SAPOSIN A-TYPE DOMAIN CONTAINING PROTEIN (0610012H03RIK)"/>
    <property type="match status" value="1"/>
</dbReference>
<dbReference type="InterPro" id="IPR029069">
    <property type="entry name" value="HotDog_dom_sf"/>
</dbReference>
<dbReference type="InterPro" id="IPR006684">
    <property type="entry name" value="YbgC/YbaW"/>
</dbReference>
<evidence type="ECO:0000256" key="1">
    <source>
        <dbReference type="ARBA" id="ARBA00005953"/>
    </source>
</evidence>
<dbReference type="Proteomes" id="UP001597478">
    <property type="component" value="Unassembled WGS sequence"/>
</dbReference>
<reference evidence="4" key="1">
    <citation type="journal article" date="2019" name="Int. J. Syst. Evol. Microbiol.">
        <title>The Global Catalogue of Microorganisms (GCM) 10K type strain sequencing project: providing services to taxonomists for standard genome sequencing and annotation.</title>
        <authorList>
            <consortium name="The Broad Institute Genomics Platform"/>
            <consortium name="The Broad Institute Genome Sequencing Center for Infectious Disease"/>
            <person name="Wu L."/>
            <person name="Ma J."/>
        </authorList>
    </citation>
    <scope>NUCLEOTIDE SEQUENCE [LARGE SCALE GENOMIC DNA]</scope>
    <source>
        <strain evidence="4">IBRC-M 10906</strain>
    </source>
</reference>
<comment type="caution">
    <text evidence="3">The sequence shown here is derived from an EMBL/GenBank/DDBJ whole genome shotgun (WGS) entry which is preliminary data.</text>
</comment>
<name>A0ABW5WD50_9PSEU</name>
<gene>
    <name evidence="3" type="ORF">ACFS2C_16645</name>
</gene>
<dbReference type="RefSeq" id="WP_377390999.1">
    <property type="nucleotide sequence ID" value="NZ_JBHSAN010000024.1"/>
</dbReference>
<comment type="similarity">
    <text evidence="1">Belongs to the 4-hydroxybenzoyl-CoA thioesterase family.</text>
</comment>
<keyword evidence="2 3" id="KW-0378">Hydrolase</keyword>
<dbReference type="Pfam" id="PF13279">
    <property type="entry name" value="4HBT_2"/>
    <property type="match status" value="1"/>
</dbReference>
<dbReference type="SUPFAM" id="SSF54637">
    <property type="entry name" value="Thioesterase/thiol ester dehydrase-isomerase"/>
    <property type="match status" value="1"/>
</dbReference>
<dbReference type="CDD" id="cd00586">
    <property type="entry name" value="4HBT"/>
    <property type="match status" value="1"/>
</dbReference>